<comment type="similarity">
    <text evidence="1 4">Belongs to the pseudouridine synthase TruD family.</text>
</comment>
<evidence type="ECO:0000256" key="2">
    <source>
        <dbReference type="ARBA" id="ARBA00022694"/>
    </source>
</evidence>
<dbReference type="GO" id="GO:0003723">
    <property type="term" value="F:RNA binding"/>
    <property type="evidence" value="ECO:0007669"/>
    <property type="project" value="InterPro"/>
</dbReference>
<dbReference type="SUPFAM" id="SSF55120">
    <property type="entry name" value="Pseudouridine synthase"/>
    <property type="match status" value="1"/>
</dbReference>
<keyword evidence="3 4" id="KW-0413">Isomerase</keyword>
<evidence type="ECO:0000313" key="7">
    <source>
        <dbReference type="Proteomes" id="UP000183403"/>
    </source>
</evidence>
<evidence type="ECO:0000313" key="6">
    <source>
        <dbReference type="EMBL" id="OIR10843.1"/>
    </source>
</evidence>
<feature type="active site" description="Nucleophile" evidence="4">
    <location>
        <position position="94"/>
    </location>
</feature>
<dbReference type="InterPro" id="IPR001656">
    <property type="entry name" value="PsdUridine_synth_TruD"/>
</dbReference>
<evidence type="ECO:0000259" key="5">
    <source>
        <dbReference type="PROSITE" id="PS50984"/>
    </source>
</evidence>
<dbReference type="InterPro" id="IPR042214">
    <property type="entry name" value="TruD_catalytic"/>
</dbReference>
<dbReference type="GO" id="GO:0031119">
    <property type="term" value="P:tRNA pseudouridine synthesis"/>
    <property type="evidence" value="ECO:0007669"/>
    <property type="project" value="UniProtKB-UniRule"/>
</dbReference>
<dbReference type="GO" id="GO:0160150">
    <property type="term" value="F:tRNA pseudouridine(13) synthase activity"/>
    <property type="evidence" value="ECO:0007669"/>
    <property type="project" value="UniProtKB-EC"/>
</dbReference>
<accession>A0A1J5SS75</accession>
<dbReference type="PANTHER" id="PTHR13326">
    <property type="entry name" value="TRNA PSEUDOURIDINE SYNTHASE D"/>
    <property type="match status" value="1"/>
</dbReference>
<dbReference type="InterPro" id="IPR020103">
    <property type="entry name" value="PsdUridine_synth_cat_dom_sf"/>
</dbReference>
<dbReference type="EMBL" id="MIYV01000021">
    <property type="protein sequence ID" value="OIR10843.1"/>
    <property type="molecule type" value="Genomic_DNA"/>
</dbReference>
<dbReference type="PANTHER" id="PTHR13326:SF21">
    <property type="entry name" value="PSEUDOURIDYLATE SYNTHASE PUS7L"/>
    <property type="match status" value="1"/>
</dbReference>
<comment type="caution">
    <text evidence="6">The sequence shown here is derived from an EMBL/GenBank/DDBJ whole genome shotgun (WGS) entry which is preliminary data.</text>
</comment>
<dbReference type="NCBIfam" id="TIGR00094">
    <property type="entry name" value="tRNA_TruD_broad"/>
    <property type="match status" value="1"/>
</dbReference>
<evidence type="ECO:0000256" key="4">
    <source>
        <dbReference type="HAMAP-Rule" id="MF_01082"/>
    </source>
</evidence>
<dbReference type="InterPro" id="IPR011760">
    <property type="entry name" value="PsdUridine_synth_TruD_insert"/>
</dbReference>
<reference evidence="6 7" key="1">
    <citation type="submission" date="2016-08" db="EMBL/GenBank/DDBJ databases">
        <title>New Insights into Marine Group III Euryarchaeota, from dark to light.</title>
        <authorList>
            <person name="Haro-Moreno J.M."/>
            <person name="Rodriguez-Valera F."/>
            <person name="Lopez-Garcia P."/>
            <person name="Moreira D."/>
            <person name="Martin-Cuadrado A.B."/>
        </authorList>
    </citation>
    <scope>NUCLEOTIDE SEQUENCE [LARGE SCALE GENOMIC DNA]</scope>
    <source>
        <strain evidence="6">CG-Epi6</strain>
    </source>
</reference>
<dbReference type="Gene3D" id="3.30.2350.20">
    <property type="entry name" value="TruD, catalytic domain"/>
    <property type="match status" value="1"/>
</dbReference>
<protein>
    <recommendedName>
        <fullName evidence="4">Probable tRNA pseudouridine synthase D</fullName>
        <ecNumber evidence="4">5.4.99.27</ecNumber>
    </recommendedName>
    <alternativeName>
        <fullName evidence="4">tRNA pseudouridine(13) synthase</fullName>
    </alternativeName>
    <alternativeName>
        <fullName evidence="4">tRNA pseudouridylate synthase D</fullName>
    </alternativeName>
    <alternativeName>
        <fullName evidence="4">tRNA-uridine isomerase D</fullName>
    </alternativeName>
</protein>
<dbReference type="Pfam" id="PF01142">
    <property type="entry name" value="TruD"/>
    <property type="match status" value="1"/>
</dbReference>
<dbReference type="Gene3D" id="3.30.70.3160">
    <property type="match status" value="1"/>
</dbReference>
<dbReference type="PROSITE" id="PS50984">
    <property type="entry name" value="TRUD"/>
    <property type="match status" value="1"/>
</dbReference>
<dbReference type="Proteomes" id="UP000183403">
    <property type="component" value="Unassembled WGS sequence"/>
</dbReference>
<dbReference type="HAMAP" id="MF_01082">
    <property type="entry name" value="TruD"/>
    <property type="match status" value="1"/>
</dbReference>
<dbReference type="PROSITE" id="PS01268">
    <property type="entry name" value="UPF0024"/>
    <property type="match status" value="1"/>
</dbReference>
<comment type="function">
    <text evidence="4">Could be responsible for synthesis of pseudouridine from uracil-13 in transfer RNAs.</text>
</comment>
<dbReference type="Gene3D" id="1.10.1510.30">
    <property type="match status" value="1"/>
</dbReference>
<sequence length="431" mass="49025">MGLVSQHIVGSESFFSNTKGIGGKLRKKYDDFEVEEVVSIPGRSHWIWMQNSSNGKHQIVKIKASNWDTHVLTKELSHKLNIGQRSIGFAGTKDKRAVTTQHFSIRTSVDKLSNIDLNKIEVEFLHSSIKPIRLGNLVGNKFKIKVTDSDNVEDNINKILSELRGFFPNYFGVQRFGSVRPITHIVGEKIVRGDYEGAVLDYLTFESPKFAGHEGREYLSKTRDFAKSLEKFPSNMLFERQLLGHLSRNEGDYTGAILQLPESLSKMLVHGYQSLIFNKVLDMRIREGMDACLPQIGDYIMPADGYGGPDQRVTIEVTERNQSKLSKRCREGKAWVAGLLPGAKSTFSKGRQGELEREVMNDFGVKFEDFIIDDIPELSSYGMYRPLFQKYNDIQVNFDSEDPVFSFWLHKGTYATSFLREIMKSSDVTVY</sequence>
<comment type="catalytic activity">
    <reaction evidence="4">
        <text>uridine(13) in tRNA = pseudouridine(13) in tRNA</text>
        <dbReference type="Rhea" id="RHEA:42540"/>
        <dbReference type="Rhea" id="RHEA-COMP:10105"/>
        <dbReference type="Rhea" id="RHEA-COMP:10106"/>
        <dbReference type="ChEBI" id="CHEBI:65314"/>
        <dbReference type="ChEBI" id="CHEBI:65315"/>
        <dbReference type="EC" id="5.4.99.27"/>
    </reaction>
</comment>
<feature type="domain" description="TRUD" evidence="5">
    <location>
        <begin position="166"/>
        <end position="390"/>
    </location>
</feature>
<dbReference type="InterPro" id="IPR020119">
    <property type="entry name" value="PsdUridine_synth_TruD_CS"/>
</dbReference>
<organism evidence="6 7">
    <name type="scientific">Marine Group III euryarchaeote CG-Epi6</name>
    <dbReference type="NCBI Taxonomy" id="1889000"/>
    <lineage>
        <taxon>Archaea</taxon>
        <taxon>Methanobacteriati</taxon>
        <taxon>Thermoplasmatota</taxon>
        <taxon>Thermoplasmata</taxon>
        <taxon>Candidatus Thermoprofundales</taxon>
    </lineage>
</organism>
<keyword evidence="2 4" id="KW-0819">tRNA processing</keyword>
<dbReference type="AlphaFoldDB" id="A0A1J5SS75"/>
<gene>
    <name evidence="4" type="primary">truD</name>
    <name evidence="6" type="ORF">BEU03_00740</name>
</gene>
<evidence type="ECO:0000256" key="3">
    <source>
        <dbReference type="ARBA" id="ARBA00023235"/>
    </source>
</evidence>
<proteinExistence type="inferred from homology"/>
<dbReference type="EC" id="5.4.99.27" evidence="4"/>
<name>A0A1J5SS75_9ARCH</name>
<evidence type="ECO:0000256" key="1">
    <source>
        <dbReference type="ARBA" id="ARBA00007953"/>
    </source>
</evidence>
<dbReference type="PIRSF" id="PIRSF037016">
    <property type="entry name" value="Pseudouridin_synth_euk_prd"/>
    <property type="match status" value="1"/>
</dbReference>